<dbReference type="OrthoDB" id="6530795at2759"/>
<accession>A0A7R9L2T4</accession>
<name>A0A7R9L2T4_9ACAR</name>
<dbReference type="EMBL" id="CAJPIZ010013318">
    <property type="protein sequence ID" value="CAG2114197.1"/>
    <property type="molecule type" value="Genomic_DNA"/>
</dbReference>
<gene>
    <name evidence="1" type="ORF">OSB1V03_LOCUS14163</name>
</gene>
<protein>
    <submittedName>
        <fullName evidence="1">Uncharacterized protein</fullName>
    </submittedName>
</protein>
<sequence>MAPISPNKTSIGVECAFCLRNARHLVPVCDYCVSQDMTSTSSTSLSDDSVDGIHAISGHTNDTNQHNSEAMQDLNGNHIPDTICVKSSTKFILFGTYMTSCPAIELSAQSIKFCDIKPNTSSANFRFNITVPFGDIRRVMYCPSAALSLVLMEVTEESNEKMQVCMHLDHRFDVKSQISLNAILCLNWRIIYWRNHLLRY</sequence>
<evidence type="ECO:0000313" key="1">
    <source>
        <dbReference type="EMBL" id="CAD7633767.1"/>
    </source>
</evidence>
<proteinExistence type="predicted"/>
<dbReference type="AlphaFoldDB" id="A0A7R9L2T4"/>
<dbReference type="EMBL" id="OC867893">
    <property type="protein sequence ID" value="CAD7633767.1"/>
    <property type="molecule type" value="Genomic_DNA"/>
</dbReference>
<reference evidence="1" key="1">
    <citation type="submission" date="2020-11" db="EMBL/GenBank/DDBJ databases">
        <authorList>
            <person name="Tran Van P."/>
        </authorList>
    </citation>
    <scope>NUCLEOTIDE SEQUENCE</scope>
</reference>
<keyword evidence="2" id="KW-1185">Reference proteome</keyword>
<dbReference type="Proteomes" id="UP000759131">
    <property type="component" value="Unassembled WGS sequence"/>
</dbReference>
<evidence type="ECO:0000313" key="2">
    <source>
        <dbReference type="Proteomes" id="UP000759131"/>
    </source>
</evidence>
<organism evidence="1">
    <name type="scientific">Medioppia subpectinata</name>
    <dbReference type="NCBI Taxonomy" id="1979941"/>
    <lineage>
        <taxon>Eukaryota</taxon>
        <taxon>Metazoa</taxon>
        <taxon>Ecdysozoa</taxon>
        <taxon>Arthropoda</taxon>
        <taxon>Chelicerata</taxon>
        <taxon>Arachnida</taxon>
        <taxon>Acari</taxon>
        <taxon>Acariformes</taxon>
        <taxon>Sarcoptiformes</taxon>
        <taxon>Oribatida</taxon>
        <taxon>Brachypylina</taxon>
        <taxon>Oppioidea</taxon>
        <taxon>Oppiidae</taxon>
        <taxon>Medioppia</taxon>
    </lineage>
</organism>